<dbReference type="InterPro" id="IPR001387">
    <property type="entry name" value="Cro/C1-type_HTH"/>
</dbReference>
<dbReference type="EMBL" id="CYYR01000005">
    <property type="protein sequence ID" value="CUN64311.1"/>
    <property type="molecule type" value="Genomic_DNA"/>
</dbReference>
<dbReference type="RefSeq" id="WP_007889241.1">
    <property type="nucleotide sequence ID" value="NZ_CYYR01000005.1"/>
</dbReference>
<gene>
    <name evidence="5" type="ORF">DWY29_12220</name>
    <name evidence="4" type="ORF">ERS852392_00957</name>
    <name evidence="3" type="ORF">RIL183_27061</name>
</gene>
<keyword evidence="6" id="KW-1185">Reference proteome</keyword>
<evidence type="ECO:0000313" key="8">
    <source>
        <dbReference type="Proteomes" id="UP000285820"/>
    </source>
</evidence>
<dbReference type="OrthoDB" id="2062347at2"/>
<dbReference type="STRING" id="360807.ERS852392_00957"/>
<dbReference type="EMBL" id="QRUN01000019">
    <property type="protein sequence ID" value="RGR66747.1"/>
    <property type="molecule type" value="Genomic_DNA"/>
</dbReference>
<dbReference type="CDD" id="cd00093">
    <property type="entry name" value="HTH_XRE"/>
    <property type="match status" value="1"/>
</dbReference>
<reference evidence="6" key="2">
    <citation type="submission" date="2015-05" db="EMBL/GenBank/DDBJ databases">
        <authorList>
            <consortium name="Pathogen Informatics"/>
        </authorList>
    </citation>
    <scope>NUCLEOTIDE SEQUENCE [LARGE SCALE GENOMIC DNA]</scope>
    <source>
        <strain evidence="4 7">2789STDY5608835</strain>
        <strain evidence="6">L1-83</strain>
    </source>
</reference>
<dbReference type="InterPro" id="IPR010982">
    <property type="entry name" value="Lambda_DNA-bd_dom_sf"/>
</dbReference>
<dbReference type="EMBL" id="CVRS01000084">
    <property type="protein sequence ID" value="CRL40667.1"/>
    <property type="molecule type" value="Genomic_DNA"/>
</dbReference>
<evidence type="ECO:0000313" key="3">
    <source>
        <dbReference type="EMBL" id="CRL40667.1"/>
    </source>
</evidence>
<name>A0A0M6WVC9_9FIRM</name>
<dbReference type="GeneID" id="75160936"/>
<dbReference type="SUPFAM" id="SSF47413">
    <property type="entry name" value="lambda repressor-like DNA-binding domains"/>
    <property type="match status" value="1"/>
</dbReference>
<dbReference type="PANTHER" id="PTHR46558">
    <property type="entry name" value="TRACRIPTIONAL REGULATORY PROTEIN-RELATED-RELATED"/>
    <property type="match status" value="1"/>
</dbReference>
<dbReference type="AlphaFoldDB" id="A0A0M6WVC9"/>
<evidence type="ECO:0000313" key="5">
    <source>
        <dbReference type="EMBL" id="RGR66747.1"/>
    </source>
</evidence>
<dbReference type="Gene3D" id="1.10.260.40">
    <property type="entry name" value="lambda repressor-like DNA-binding domains"/>
    <property type="match status" value="1"/>
</dbReference>
<dbReference type="Pfam" id="PF13443">
    <property type="entry name" value="HTH_26"/>
    <property type="match status" value="1"/>
</dbReference>
<dbReference type="Proteomes" id="UP000095395">
    <property type="component" value="Unassembled WGS sequence"/>
</dbReference>
<evidence type="ECO:0000313" key="7">
    <source>
        <dbReference type="Proteomes" id="UP000095395"/>
    </source>
</evidence>
<dbReference type="Proteomes" id="UP000285820">
    <property type="component" value="Unassembled WGS sequence"/>
</dbReference>
<accession>A0A0M6WVC9</accession>
<dbReference type="GO" id="GO:0003677">
    <property type="term" value="F:DNA binding"/>
    <property type="evidence" value="ECO:0007669"/>
    <property type="project" value="UniProtKB-KW"/>
</dbReference>
<dbReference type="Proteomes" id="UP000049828">
    <property type="component" value="Unassembled WGS sequence"/>
</dbReference>
<keyword evidence="1" id="KW-0238">DNA-binding</keyword>
<evidence type="ECO:0000313" key="4">
    <source>
        <dbReference type="EMBL" id="CUN64311.1"/>
    </source>
</evidence>
<reference evidence="5 8" key="3">
    <citation type="submission" date="2018-08" db="EMBL/GenBank/DDBJ databases">
        <title>A genome reference for cultivated species of the human gut microbiota.</title>
        <authorList>
            <person name="Zou Y."/>
            <person name="Xue W."/>
            <person name="Luo G."/>
        </authorList>
    </citation>
    <scope>NUCLEOTIDE SEQUENCE [LARGE SCALE GENOMIC DNA]</scope>
    <source>
        <strain evidence="5 8">AF24-4</strain>
    </source>
</reference>
<organism evidence="3 6">
    <name type="scientific">Roseburia inulinivorans</name>
    <dbReference type="NCBI Taxonomy" id="360807"/>
    <lineage>
        <taxon>Bacteria</taxon>
        <taxon>Bacillati</taxon>
        <taxon>Bacillota</taxon>
        <taxon>Clostridia</taxon>
        <taxon>Lachnospirales</taxon>
        <taxon>Lachnospiraceae</taxon>
        <taxon>Roseburia</taxon>
    </lineage>
</organism>
<evidence type="ECO:0000259" key="2">
    <source>
        <dbReference type="PROSITE" id="PS50943"/>
    </source>
</evidence>
<feature type="domain" description="HTH cro/C1-type" evidence="2">
    <location>
        <begin position="7"/>
        <end position="61"/>
    </location>
</feature>
<dbReference type="PANTHER" id="PTHR46558:SF11">
    <property type="entry name" value="HTH-TYPE TRANSCRIPTIONAL REGULATOR XRE"/>
    <property type="match status" value="1"/>
</dbReference>
<dbReference type="PROSITE" id="PS50943">
    <property type="entry name" value="HTH_CROC1"/>
    <property type="match status" value="1"/>
</dbReference>
<sequence length="120" mass="13864">MTISERILKVLKDRNMTQAEFAKQVGIATSTISEWKKRKTNPTADKIMDICNVLQITPEQLLTGKGIEDEENINVTSRESCFTPYDIQLVQDYHGLKEEQQKRLMAYMEALKKIQSLEEI</sequence>
<protein>
    <submittedName>
        <fullName evidence="5">Helix-turn-helix domain-containing protein</fullName>
    </submittedName>
    <submittedName>
        <fullName evidence="4">Transcriptional repressor DicA</fullName>
    </submittedName>
</protein>
<dbReference type="SMART" id="SM00530">
    <property type="entry name" value="HTH_XRE"/>
    <property type="match status" value="1"/>
</dbReference>
<proteinExistence type="predicted"/>
<evidence type="ECO:0000313" key="6">
    <source>
        <dbReference type="Proteomes" id="UP000049828"/>
    </source>
</evidence>
<reference evidence="3" key="1">
    <citation type="submission" date="2015-05" db="EMBL/GenBank/DDBJ databases">
        <authorList>
            <person name="Wang D.B."/>
            <person name="Wang M."/>
        </authorList>
    </citation>
    <scope>NUCLEOTIDE SEQUENCE [LARGE SCALE GENOMIC DNA]</scope>
    <source>
        <strain evidence="3">L1-83</strain>
    </source>
</reference>
<evidence type="ECO:0000256" key="1">
    <source>
        <dbReference type="ARBA" id="ARBA00023125"/>
    </source>
</evidence>